<dbReference type="EMBL" id="CAJVQB010084995">
    <property type="protein sequence ID" value="CAG8846800.1"/>
    <property type="molecule type" value="Genomic_DNA"/>
</dbReference>
<proteinExistence type="predicted"/>
<evidence type="ECO:0000256" key="1">
    <source>
        <dbReference type="SAM" id="Coils"/>
    </source>
</evidence>
<dbReference type="Proteomes" id="UP000789901">
    <property type="component" value="Unassembled WGS sequence"/>
</dbReference>
<reference evidence="2 3" key="1">
    <citation type="submission" date="2021-06" db="EMBL/GenBank/DDBJ databases">
        <authorList>
            <person name="Kallberg Y."/>
            <person name="Tangrot J."/>
            <person name="Rosling A."/>
        </authorList>
    </citation>
    <scope>NUCLEOTIDE SEQUENCE [LARGE SCALE GENOMIC DNA]</scope>
    <source>
        <strain evidence="2 3">120-4 pot B 10/14</strain>
    </source>
</reference>
<comment type="caution">
    <text evidence="2">The sequence shown here is derived from an EMBL/GenBank/DDBJ whole genome shotgun (WGS) entry which is preliminary data.</text>
</comment>
<accession>A0ABN7X540</accession>
<evidence type="ECO:0000313" key="2">
    <source>
        <dbReference type="EMBL" id="CAG8846800.1"/>
    </source>
</evidence>
<feature type="coiled-coil region" evidence="1">
    <location>
        <begin position="49"/>
        <end position="76"/>
    </location>
</feature>
<protein>
    <submittedName>
        <fullName evidence="2">37479_t:CDS:1</fullName>
    </submittedName>
</protein>
<name>A0ABN7X540_GIGMA</name>
<sequence length="173" mass="19705">VLGISYLLPSEYAYSKLTTETDKEKPLQKLEAALKDVSNAEPNPSDPEKLQIEKLIINLQKKFEELAEKEASGEKEKSPTFLFCGEQFNEELKNNKPDLLKEKLQKICEQNVFGLSQGLSPISDLGKYHQEMKRGNKTERVEKTIDLHQFTLVATTSTAKPQLSEELRTKLEH</sequence>
<keyword evidence="1" id="KW-0175">Coiled coil</keyword>
<feature type="non-terminal residue" evidence="2">
    <location>
        <position position="1"/>
    </location>
</feature>
<evidence type="ECO:0000313" key="3">
    <source>
        <dbReference type="Proteomes" id="UP000789901"/>
    </source>
</evidence>
<keyword evidence="3" id="KW-1185">Reference proteome</keyword>
<gene>
    <name evidence="2" type="ORF">GMARGA_LOCUS38344</name>
</gene>
<feature type="non-terminal residue" evidence="2">
    <location>
        <position position="173"/>
    </location>
</feature>
<organism evidence="2 3">
    <name type="scientific">Gigaspora margarita</name>
    <dbReference type="NCBI Taxonomy" id="4874"/>
    <lineage>
        <taxon>Eukaryota</taxon>
        <taxon>Fungi</taxon>
        <taxon>Fungi incertae sedis</taxon>
        <taxon>Mucoromycota</taxon>
        <taxon>Glomeromycotina</taxon>
        <taxon>Glomeromycetes</taxon>
        <taxon>Diversisporales</taxon>
        <taxon>Gigasporaceae</taxon>
        <taxon>Gigaspora</taxon>
    </lineage>
</organism>